<evidence type="ECO:0000256" key="3">
    <source>
        <dbReference type="ARBA" id="ARBA00022741"/>
    </source>
</evidence>
<proteinExistence type="inferred from homology"/>
<evidence type="ECO:0000256" key="2">
    <source>
        <dbReference type="ARBA" id="ARBA00022598"/>
    </source>
</evidence>
<dbReference type="EMBL" id="JACDTY010000001">
    <property type="protein sequence ID" value="MBA1138934.1"/>
    <property type="molecule type" value="Genomic_DNA"/>
</dbReference>
<feature type="domain" description="AMP-binding enzyme C-terminal" evidence="6">
    <location>
        <begin position="429"/>
        <end position="504"/>
    </location>
</feature>
<dbReference type="InterPro" id="IPR045851">
    <property type="entry name" value="AMP-bd_C_sf"/>
</dbReference>
<dbReference type="PANTHER" id="PTHR43201">
    <property type="entry name" value="ACYL-COA SYNTHETASE"/>
    <property type="match status" value="1"/>
</dbReference>
<sequence>MVIGIQGSSLKQALSQALPQLAPWQPAAVALMAPDRPPLSFAGLANLVDQLCGDLARRGVRRGMAVGIVLPNGPEMASCFLAVSALATAAPLNPAYGEDEFRFYLGDLDVKLLLCGQGMGDAARNAAKGLGIAVLDVVATEGAKAGEFVLSGDAEPAARGDAQLNGPDDFVLVLHTSGTTARPKIVGLRQRNLQASMANIARTLALSRDDICLNVMPLFHIHGLMAALSAQLAVGGTVVCTPGFNPLKFYGWLADFRPSWYSAVPTMHQAILARAARNGDTIATAQLRFIRSSSAALPDTVFRDLERVFGCPVVEAYGMTEAAHQMTSNGLPPARRKPGVVGLPAGPEVTILDDKGTILATGEKGEIAVRGANVHDGYLNNPAANATAFTDGWFRTGDQGLIDEDGDLKITGRLKEIINRGGEKISPLEVDNVLLDHPLVAQAVTFAVPHAMLGEEVGAAIVLAEGATADAEQIRDFARSRIVEFKVPRHILFLQEIPKGPTGKIQRVGLAGRLGLV</sequence>
<reference evidence="7 8" key="1">
    <citation type="submission" date="2020-07" db="EMBL/GenBank/DDBJ databases">
        <title>Definition of the novel symbiovar canariense within Mesorhizobium novociceri, a new species of genus Mesorhizobium nodulating Cicer canariense in the Caldera de Taburiente National Park (La Palma, Canary Islands).</title>
        <authorList>
            <person name="Leon-Barrios M."/>
            <person name="Perez-Yepez J."/>
            <person name="Flores-Felix J.D."/>
            <person name="Ramirez-Baena M.H."/>
            <person name="Pulido-Suarez L."/>
            <person name="Igual J.M."/>
            <person name="Velazquez E."/>
            <person name="Peix A."/>
        </authorList>
    </citation>
    <scope>NUCLEOTIDE SEQUENCE [LARGE SCALE GENOMIC DNA]</scope>
    <source>
        <strain evidence="7 8">CCANP35</strain>
    </source>
</reference>
<keyword evidence="3" id="KW-0547">Nucleotide-binding</keyword>
<gene>
    <name evidence="7" type="ORF">H0241_01495</name>
</gene>
<evidence type="ECO:0000313" key="7">
    <source>
        <dbReference type="EMBL" id="MBA1138934.1"/>
    </source>
</evidence>
<organism evidence="7 8">
    <name type="scientific">Mesorhizobium neociceri</name>
    <dbReference type="NCBI Taxonomy" id="1307853"/>
    <lineage>
        <taxon>Bacteria</taxon>
        <taxon>Pseudomonadati</taxon>
        <taxon>Pseudomonadota</taxon>
        <taxon>Alphaproteobacteria</taxon>
        <taxon>Hyphomicrobiales</taxon>
        <taxon>Phyllobacteriaceae</taxon>
        <taxon>Mesorhizobium</taxon>
    </lineage>
</organism>
<dbReference type="InterPro" id="IPR025110">
    <property type="entry name" value="AMP-bd_C"/>
</dbReference>
<keyword evidence="8" id="KW-1185">Reference proteome</keyword>
<name>A0A838AZ81_9HYPH</name>
<evidence type="ECO:0000259" key="5">
    <source>
        <dbReference type="Pfam" id="PF00501"/>
    </source>
</evidence>
<feature type="domain" description="AMP-dependent synthetase/ligase" evidence="5">
    <location>
        <begin position="25"/>
        <end position="379"/>
    </location>
</feature>
<dbReference type="Gene3D" id="3.40.50.12780">
    <property type="entry name" value="N-terminal domain of ligase-like"/>
    <property type="match status" value="1"/>
</dbReference>
<comment type="similarity">
    <text evidence="1">Belongs to the ATP-dependent AMP-binding enzyme family.</text>
</comment>
<dbReference type="AlphaFoldDB" id="A0A838AZ81"/>
<dbReference type="InterPro" id="IPR000873">
    <property type="entry name" value="AMP-dep_synth/lig_dom"/>
</dbReference>
<dbReference type="RefSeq" id="WP_181055660.1">
    <property type="nucleotide sequence ID" value="NZ_JACDTY010000001.1"/>
</dbReference>
<evidence type="ECO:0000256" key="4">
    <source>
        <dbReference type="ARBA" id="ARBA00022840"/>
    </source>
</evidence>
<dbReference type="InterPro" id="IPR042099">
    <property type="entry name" value="ANL_N_sf"/>
</dbReference>
<dbReference type="PANTHER" id="PTHR43201:SF5">
    <property type="entry name" value="MEDIUM-CHAIN ACYL-COA LIGASE ACSF2, MITOCHONDRIAL"/>
    <property type="match status" value="1"/>
</dbReference>
<dbReference type="SUPFAM" id="SSF56801">
    <property type="entry name" value="Acetyl-CoA synthetase-like"/>
    <property type="match status" value="1"/>
</dbReference>
<evidence type="ECO:0000256" key="1">
    <source>
        <dbReference type="ARBA" id="ARBA00006432"/>
    </source>
</evidence>
<keyword evidence="4" id="KW-0067">ATP-binding</keyword>
<dbReference type="GO" id="GO:0005524">
    <property type="term" value="F:ATP binding"/>
    <property type="evidence" value="ECO:0007669"/>
    <property type="project" value="UniProtKB-KW"/>
</dbReference>
<keyword evidence="2" id="KW-0436">Ligase</keyword>
<dbReference type="GO" id="GO:0006631">
    <property type="term" value="P:fatty acid metabolic process"/>
    <property type="evidence" value="ECO:0007669"/>
    <property type="project" value="TreeGrafter"/>
</dbReference>
<dbReference type="CDD" id="cd05926">
    <property type="entry name" value="FACL_fum10p_like"/>
    <property type="match status" value="1"/>
</dbReference>
<accession>A0A838AZ81</accession>
<dbReference type="Proteomes" id="UP000558284">
    <property type="component" value="Unassembled WGS sequence"/>
</dbReference>
<evidence type="ECO:0000259" key="6">
    <source>
        <dbReference type="Pfam" id="PF13193"/>
    </source>
</evidence>
<protein>
    <submittedName>
        <fullName evidence="7">AMP-binding protein</fullName>
    </submittedName>
</protein>
<evidence type="ECO:0000313" key="8">
    <source>
        <dbReference type="Proteomes" id="UP000558284"/>
    </source>
</evidence>
<dbReference type="Gene3D" id="3.30.300.30">
    <property type="match status" value="1"/>
</dbReference>
<dbReference type="Pfam" id="PF13193">
    <property type="entry name" value="AMP-binding_C"/>
    <property type="match status" value="1"/>
</dbReference>
<dbReference type="GO" id="GO:0031956">
    <property type="term" value="F:medium-chain fatty acid-CoA ligase activity"/>
    <property type="evidence" value="ECO:0007669"/>
    <property type="project" value="TreeGrafter"/>
</dbReference>
<comment type="caution">
    <text evidence="7">The sequence shown here is derived from an EMBL/GenBank/DDBJ whole genome shotgun (WGS) entry which is preliminary data.</text>
</comment>
<dbReference type="InterPro" id="IPR045310">
    <property type="entry name" value="Pcs60-like"/>
</dbReference>
<dbReference type="Pfam" id="PF00501">
    <property type="entry name" value="AMP-binding"/>
    <property type="match status" value="1"/>
</dbReference>